<dbReference type="STRING" id="1460663.A0A177C4Z7"/>
<feature type="compositionally biased region" description="Gly residues" evidence="2">
    <location>
        <begin position="1"/>
        <end position="10"/>
    </location>
</feature>
<dbReference type="GeneID" id="28766732"/>
<dbReference type="AlphaFoldDB" id="A0A177C4Z7"/>
<evidence type="ECO:0000313" key="4">
    <source>
        <dbReference type="Proteomes" id="UP000077069"/>
    </source>
</evidence>
<dbReference type="Gene3D" id="1.10.287.1490">
    <property type="match status" value="1"/>
</dbReference>
<feature type="region of interest" description="Disordered" evidence="2">
    <location>
        <begin position="1"/>
        <end position="29"/>
    </location>
</feature>
<proteinExistence type="predicted"/>
<dbReference type="EMBL" id="KV441557">
    <property type="protein sequence ID" value="OAG01750.1"/>
    <property type="molecule type" value="Genomic_DNA"/>
</dbReference>
<dbReference type="RefSeq" id="XP_018032115.1">
    <property type="nucleotide sequence ID" value="XM_018183246.1"/>
</dbReference>
<dbReference type="Proteomes" id="UP000077069">
    <property type="component" value="Unassembled WGS sequence"/>
</dbReference>
<protein>
    <submittedName>
        <fullName evidence="3">Uncharacterized protein</fullName>
    </submittedName>
</protein>
<name>A0A177C4Z7_9PLEO</name>
<feature type="coiled-coil region" evidence="1">
    <location>
        <begin position="135"/>
        <end position="169"/>
    </location>
</feature>
<feature type="region of interest" description="Disordered" evidence="2">
    <location>
        <begin position="616"/>
        <end position="638"/>
    </location>
</feature>
<organism evidence="3 4">
    <name type="scientific">Paraphaeosphaeria sporulosa</name>
    <dbReference type="NCBI Taxonomy" id="1460663"/>
    <lineage>
        <taxon>Eukaryota</taxon>
        <taxon>Fungi</taxon>
        <taxon>Dikarya</taxon>
        <taxon>Ascomycota</taxon>
        <taxon>Pezizomycotina</taxon>
        <taxon>Dothideomycetes</taxon>
        <taxon>Pleosporomycetidae</taxon>
        <taxon>Pleosporales</taxon>
        <taxon>Massarineae</taxon>
        <taxon>Didymosphaeriaceae</taxon>
        <taxon>Paraphaeosphaeria</taxon>
    </lineage>
</organism>
<dbReference type="InParanoid" id="A0A177C4Z7"/>
<feature type="region of interest" description="Disordered" evidence="2">
    <location>
        <begin position="195"/>
        <end position="217"/>
    </location>
</feature>
<gene>
    <name evidence="3" type="ORF">CC84DRAFT_1221231</name>
</gene>
<keyword evidence="1" id="KW-0175">Coiled coil</keyword>
<feature type="compositionally biased region" description="Polar residues" evidence="2">
    <location>
        <begin position="206"/>
        <end position="215"/>
    </location>
</feature>
<feature type="compositionally biased region" description="Polar residues" evidence="2">
    <location>
        <begin position="623"/>
        <end position="638"/>
    </location>
</feature>
<feature type="region of interest" description="Disordered" evidence="2">
    <location>
        <begin position="111"/>
        <end position="130"/>
    </location>
</feature>
<reference evidence="3 4" key="1">
    <citation type="submission" date="2016-05" db="EMBL/GenBank/DDBJ databases">
        <title>Comparative analysis of secretome profiles of manganese(II)-oxidizing ascomycete fungi.</title>
        <authorList>
            <consortium name="DOE Joint Genome Institute"/>
            <person name="Zeiner C.A."/>
            <person name="Purvine S.O."/>
            <person name="Zink E.M."/>
            <person name="Wu S."/>
            <person name="Pasa-Tolic L."/>
            <person name="Chaput D.L."/>
            <person name="Haridas S."/>
            <person name="Grigoriev I.V."/>
            <person name="Santelli C.M."/>
            <person name="Hansel C.M."/>
        </authorList>
    </citation>
    <scope>NUCLEOTIDE SEQUENCE [LARGE SCALE GENOMIC DNA]</scope>
    <source>
        <strain evidence="3 4">AP3s5-JAC2a</strain>
    </source>
</reference>
<sequence>MANGDSGQGSGSTTPVSGAPAPSMVSQKRVPAIGGGRGVASIRQTVLKKQIAPAVGSENVALASIQAKQIDLQKLMKNATEQIDAVQFEQRKDTAQREQAEKDLRARLSHLEQKQGKATPQQEQAESDPRLKAKLSQLEVELETEKKKRLEIEQRLKELEEKHNATQNAPADASLLKQVNELVTNMKILEAQSKSNARAKPVAQQDPAQIQSQMETRVKKSVQSDIKAHGDRIAELEKKFAAIPKNEGIPWERIDRIDQEIQPIKSQLDKLGTNNTSIMARLDAFDLDKSKDRLNKVIQEQSTMTQVFETDLDHLKDEVKIMEGSNDDRLKTLENSMKAATKGVRGESIASIKALKEDLKALQESNLVRRVSELESGLDAQKESSTKQFQKIEGDLLNRPTVSQYQSLKKQLDVSGPIKSYVDKRVEQQVPLHINPIKSALEGDIVKSTYIIKRDIGEDMAKIRQEVEQSESTLEELGSSTYASMEQLRKDIALNAAAVEGLRSEIADLDTSSALSNIEINFERVTSENSHDIERLRKDLNRLRTASGPSANQQFATKEMLEEFEGRLLKVEETAKNALKEAANAVQFTETEICDGMDTLSSQISALEKTVEAVQDDVKSLHEQPSSSADRTGSAIVSLSSLSRDNESTISVREDTRAENSAVEHRLEQLDLMLKSLTSRCDNITTDYLHQSMLQWFQQYYPHAPNFLGELDQVKAQLRRIDSIANTITLLATNPDSAQRLASLARDYDAIQQLLRERSTSGNPATPEELNSLRNRIDSEAQTRVTELKAVQAALAADRKELTDGLTSAQNTFGTYCSRVDRLEEQCGNVNRKADSFKAVVDNVESKIDDWKTKLGEVDKARELLANSVLTLHDQSASLARRMLTVESTTGEQGQTLETHQESMDDVKSAIEQQGRVQETHQELINTISSKVAVLLITCYDLQTFTRMINKNLRGGGLPKEVFDFQYPLEKPPKPWP</sequence>
<evidence type="ECO:0000256" key="2">
    <source>
        <dbReference type="SAM" id="MobiDB-lite"/>
    </source>
</evidence>
<accession>A0A177C4Z7</accession>
<dbReference type="SUPFAM" id="SSF57997">
    <property type="entry name" value="Tropomyosin"/>
    <property type="match status" value="1"/>
</dbReference>
<evidence type="ECO:0000313" key="3">
    <source>
        <dbReference type="EMBL" id="OAG01750.1"/>
    </source>
</evidence>
<dbReference type="OrthoDB" id="3438382at2759"/>
<evidence type="ECO:0000256" key="1">
    <source>
        <dbReference type="SAM" id="Coils"/>
    </source>
</evidence>
<keyword evidence="4" id="KW-1185">Reference proteome</keyword>